<evidence type="ECO:0000256" key="4">
    <source>
        <dbReference type="SAM" id="MobiDB-lite"/>
    </source>
</evidence>
<dbReference type="OrthoDB" id="1667587at2759"/>
<sequence>MKEDTRSITSSNSNINHPVTINYINFNQSGSCISVGTSKGVSIFNCEPFGRFYKGNDEINNSETNNSTSESIHTSESVLSSNGSYGIVEMVYNTALLVCVGLGEQISLSPRKLKLINTRKKKTIVEFTFHSAILSIRMNKSRMVILLKSQIYIYDITTMKLLHIIETSDNPLGIIDVSQITDNRDNPQILCYSSPQKVISSEISNHLTTNNITLLNNIGNSHHSNLPKLQEIPGEDSNDFEIQGPNNPTSNAQGDIVVFNLVTLQPTHVINAHKAPISTFKLNGKGTRLATSSTKGTIIRVFDITKGVKRYQFRRGTYNTKIHCLAFDKTDQFLLCCSSNLTVHIFKMVDSDDNNNNSNSDNDSTIDDKKTETETTEPVVDSSRLTMGRIIRKSSQKAMKRIGNALNLKMTGLETSRHFASLKIPYSKNSNNSSNNLNTNNPSSGDDDINSIKTDASSHSNFENSNSSTNLINNSNELGIRATFGEMEKINVDDYPELSNKQTNVEDLEHLNSSTNISTNSENSNNVKLMTVLPIYVVTTQGSFYKYFLDPINGGDCILIQEYELQF</sequence>
<protein>
    <submittedName>
        <fullName evidence="5">WD40 repeat-like protein</fullName>
    </submittedName>
</protein>
<dbReference type="Gene3D" id="2.130.10.10">
    <property type="entry name" value="YVTN repeat-like/Quinoprotein amine dehydrogenase"/>
    <property type="match status" value="1"/>
</dbReference>
<dbReference type="PANTHER" id="PTHR11227">
    <property type="entry name" value="WD-REPEAT PROTEIN INTERACTING WITH PHOSPHOINOSIDES WIPI -RELATED"/>
    <property type="match status" value="1"/>
</dbReference>
<keyword evidence="1" id="KW-0853">WD repeat</keyword>
<feature type="compositionally biased region" description="Low complexity" evidence="4">
    <location>
        <begin position="427"/>
        <end position="444"/>
    </location>
</feature>
<keyword evidence="6" id="KW-1185">Reference proteome</keyword>
<gene>
    <name evidence="5" type="ORF">HANVADRAFT_51041</name>
</gene>
<keyword evidence="2" id="KW-0677">Repeat</keyword>
<reference evidence="6" key="1">
    <citation type="journal article" date="2016" name="Proc. Natl. Acad. Sci. U.S.A.">
        <title>Comparative genomics of biotechnologically important yeasts.</title>
        <authorList>
            <person name="Riley R."/>
            <person name="Haridas S."/>
            <person name="Wolfe K.H."/>
            <person name="Lopes M.R."/>
            <person name="Hittinger C.T."/>
            <person name="Goeker M."/>
            <person name="Salamov A.A."/>
            <person name="Wisecaver J.H."/>
            <person name="Long T.M."/>
            <person name="Calvey C.H."/>
            <person name="Aerts A.L."/>
            <person name="Barry K.W."/>
            <person name="Choi C."/>
            <person name="Clum A."/>
            <person name="Coughlan A.Y."/>
            <person name="Deshpande S."/>
            <person name="Douglass A.P."/>
            <person name="Hanson S.J."/>
            <person name="Klenk H.-P."/>
            <person name="LaButti K.M."/>
            <person name="Lapidus A."/>
            <person name="Lindquist E.A."/>
            <person name="Lipzen A.M."/>
            <person name="Meier-Kolthoff J.P."/>
            <person name="Ohm R.A."/>
            <person name="Otillar R.P."/>
            <person name="Pangilinan J.L."/>
            <person name="Peng Y."/>
            <person name="Rokas A."/>
            <person name="Rosa C.A."/>
            <person name="Scheuner C."/>
            <person name="Sibirny A.A."/>
            <person name="Slot J.C."/>
            <person name="Stielow J.B."/>
            <person name="Sun H."/>
            <person name="Kurtzman C.P."/>
            <person name="Blackwell M."/>
            <person name="Grigoriev I.V."/>
            <person name="Jeffries T.W."/>
        </authorList>
    </citation>
    <scope>NUCLEOTIDE SEQUENCE [LARGE SCALE GENOMIC DNA]</scope>
    <source>
        <strain evidence="6">NRRL Y-1626</strain>
    </source>
</reference>
<feature type="compositionally biased region" description="Low complexity" evidence="4">
    <location>
        <begin position="457"/>
        <end position="468"/>
    </location>
</feature>
<dbReference type="Pfam" id="PF21032">
    <property type="entry name" value="PROPPIN"/>
    <property type="match status" value="2"/>
</dbReference>
<proteinExistence type="inferred from homology"/>
<dbReference type="Proteomes" id="UP000092321">
    <property type="component" value="Unassembled WGS sequence"/>
</dbReference>
<evidence type="ECO:0000256" key="1">
    <source>
        <dbReference type="ARBA" id="ARBA00022574"/>
    </source>
</evidence>
<dbReference type="EMBL" id="LXPE01000001">
    <property type="protein sequence ID" value="OBA29110.1"/>
    <property type="molecule type" value="Genomic_DNA"/>
</dbReference>
<evidence type="ECO:0000313" key="5">
    <source>
        <dbReference type="EMBL" id="OBA29110.1"/>
    </source>
</evidence>
<accession>A0A1B7TK23</accession>
<comment type="caution">
    <text evidence="5">The sequence shown here is derived from an EMBL/GenBank/DDBJ whole genome shotgun (WGS) entry which is preliminary data.</text>
</comment>
<name>A0A1B7TK23_9ASCO</name>
<feature type="compositionally biased region" description="Low complexity" evidence="4">
    <location>
        <begin position="354"/>
        <end position="363"/>
    </location>
</feature>
<dbReference type="InterPro" id="IPR015943">
    <property type="entry name" value="WD40/YVTN_repeat-like_dom_sf"/>
</dbReference>
<dbReference type="InterPro" id="IPR048720">
    <property type="entry name" value="PROPPIN"/>
</dbReference>
<dbReference type="GO" id="GO:0005737">
    <property type="term" value="C:cytoplasm"/>
    <property type="evidence" value="ECO:0007669"/>
    <property type="project" value="UniProtKB-ARBA"/>
</dbReference>
<evidence type="ECO:0000256" key="2">
    <source>
        <dbReference type="ARBA" id="ARBA00022737"/>
    </source>
</evidence>
<feature type="region of interest" description="Disordered" evidence="4">
    <location>
        <begin position="425"/>
        <end position="468"/>
    </location>
</feature>
<dbReference type="SMART" id="SM00320">
    <property type="entry name" value="WD40"/>
    <property type="match status" value="3"/>
</dbReference>
<dbReference type="SUPFAM" id="SSF50978">
    <property type="entry name" value="WD40 repeat-like"/>
    <property type="match status" value="1"/>
</dbReference>
<feature type="region of interest" description="Disordered" evidence="4">
    <location>
        <begin position="350"/>
        <end position="392"/>
    </location>
</feature>
<dbReference type="AlphaFoldDB" id="A0A1B7TK23"/>
<evidence type="ECO:0000256" key="3">
    <source>
        <dbReference type="ARBA" id="ARBA00025740"/>
    </source>
</evidence>
<comment type="similarity">
    <text evidence="3">Belongs to the WD repeat PROPPIN family.</text>
</comment>
<evidence type="ECO:0000313" key="6">
    <source>
        <dbReference type="Proteomes" id="UP000092321"/>
    </source>
</evidence>
<organism evidence="5 6">
    <name type="scientific">Hanseniaspora valbyensis NRRL Y-1626</name>
    <dbReference type="NCBI Taxonomy" id="766949"/>
    <lineage>
        <taxon>Eukaryota</taxon>
        <taxon>Fungi</taxon>
        <taxon>Dikarya</taxon>
        <taxon>Ascomycota</taxon>
        <taxon>Saccharomycotina</taxon>
        <taxon>Saccharomycetes</taxon>
        <taxon>Saccharomycodales</taxon>
        <taxon>Saccharomycodaceae</taxon>
        <taxon>Hanseniaspora</taxon>
    </lineage>
</organism>
<dbReference type="InterPro" id="IPR036322">
    <property type="entry name" value="WD40_repeat_dom_sf"/>
</dbReference>
<dbReference type="InterPro" id="IPR001680">
    <property type="entry name" value="WD40_rpt"/>
</dbReference>